<dbReference type="InterPro" id="IPR042185">
    <property type="entry name" value="Serpin_sf_2"/>
</dbReference>
<feature type="domain" description="Serpin" evidence="4">
    <location>
        <begin position="101"/>
        <end position="471"/>
    </location>
</feature>
<dbReference type="AlphaFoldDB" id="A0A0H5STC8"/>
<dbReference type="GO" id="GO:0004867">
    <property type="term" value="F:serine-type endopeptidase inhibitor activity"/>
    <property type="evidence" value="ECO:0007669"/>
    <property type="project" value="InterPro"/>
</dbReference>
<dbReference type="Gene3D" id="2.30.39.10">
    <property type="entry name" value="Alpha-1-antitrypsin, domain 1"/>
    <property type="match status" value="1"/>
</dbReference>
<feature type="region of interest" description="Disordered" evidence="2">
    <location>
        <begin position="43"/>
        <end position="67"/>
    </location>
</feature>
<protein>
    <submittedName>
        <fullName evidence="5">Putative secreted protein</fullName>
    </submittedName>
</protein>
<evidence type="ECO:0000256" key="3">
    <source>
        <dbReference type="SAM" id="SignalP"/>
    </source>
</evidence>
<dbReference type="InterPro" id="IPR000215">
    <property type="entry name" value="Serpin_fam"/>
</dbReference>
<dbReference type="InterPro" id="IPR023796">
    <property type="entry name" value="Serpin_dom"/>
</dbReference>
<dbReference type="OrthoDB" id="9764871at2"/>
<dbReference type="PANTHER" id="PTHR11461">
    <property type="entry name" value="SERINE PROTEASE INHIBITOR, SERPIN"/>
    <property type="match status" value="1"/>
</dbReference>
<reference evidence="5 6" key="1">
    <citation type="submission" date="2015-06" db="EMBL/GenBank/DDBJ databases">
        <authorList>
            <person name="Wibberg Daniel"/>
        </authorList>
    </citation>
    <scope>NUCLEOTIDE SEQUENCE [LARGE SCALE GENOMIC DNA]</scope>
    <source>
        <strain evidence="5 6">T3/55T</strain>
    </source>
</reference>
<dbReference type="InterPro" id="IPR023795">
    <property type="entry name" value="Serpin_CS"/>
</dbReference>
<organism evidence="5 6">
    <name type="scientific">Herbinix hemicellulosilytica</name>
    <dbReference type="NCBI Taxonomy" id="1564487"/>
    <lineage>
        <taxon>Bacteria</taxon>
        <taxon>Bacillati</taxon>
        <taxon>Bacillota</taxon>
        <taxon>Clostridia</taxon>
        <taxon>Lachnospirales</taxon>
        <taxon>Lachnospiraceae</taxon>
        <taxon>Herbinix</taxon>
    </lineage>
</organism>
<evidence type="ECO:0000259" key="4">
    <source>
        <dbReference type="SMART" id="SM00093"/>
    </source>
</evidence>
<proteinExistence type="inferred from homology"/>
<comment type="similarity">
    <text evidence="1">Belongs to the serpin family.</text>
</comment>
<name>A0A0H5STC8_HERHM</name>
<dbReference type="EMBL" id="CVTD020000008">
    <property type="protein sequence ID" value="CRZ33538.1"/>
    <property type="molecule type" value="Genomic_DNA"/>
</dbReference>
<dbReference type="Gene3D" id="3.30.497.10">
    <property type="entry name" value="Antithrombin, subunit I, domain 2"/>
    <property type="match status" value="1"/>
</dbReference>
<accession>A0A0H5STC8</accession>
<sequence length="473" mass="54770">MKKLLNRYSMFYILVLACICCSSCSVKKEHDLINDQNYKVEQEKEQVIPQEDLSDKNIQDNSENTSDIKTKIEEDDLPAENYGNKNNLSKDFLQNFYDFTEQTFAHIIRDNEGKNQIYAPFNFYLSLSMLNELSEGEAREEIQKALNISDAKNNASELNTALSSLQERRLFPIGRLNINTSLWLSDEINYKDNLLNMLQSQYNTEIFKGDLKDREFQNLMTKWVYENTNFEFQPDYQSDYHKSFDQLDQHTFISLSTLDFYDEWLNPFNEEDTKPDTFFISDNEKITCDFMNMEAWSHPFMVGEDYISTIFILKGGAEYMLFILPKEVLSVDELVEEKGKLAEIIYNWTDGQVSDGKISVGKVKLSIPKFAYEDEIDLRKTAEKMGIRKIFDINSKAFSLFADEDTYITDIRQVSKIEINEKGCSASSYTEIAAVGAVASKDEAEVILNRPFIYILYKDKIPFLAGVVRNPIG</sequence>
<dbReference type="Proteomes" id="UP000236497">
    <property type="component" value="Unassembled WGS sequence"/>
</dbReference>
<dbReference type="SMART" id="SM00093">
    <property type="entry name" value="SERPIN"/>
    <property type="match status" value="1"/>
</dbReference>
<dbReference type="InterPro" id="IPR042178">
    <property type="entry name" value="Serpin_sf_1"/>
</dbReference>
<evidence type="ECO:0000313" key="6">
    <source>
        <dbReference type="Proteomes" id="UP000236497"/>
    </source>
</evidence>
<dbReference type="SUPFAM" id="SSF56574">
    <property type="entry name" value="Serpins"/>
    <property type="match status" value="1"/>
</dbReference>
<dbReference type="Pfam" id="PF00079">
    <property type="entry name" value="Serpin"/>
    <property type="match status" value="1"/>
</dbReference>
<evidence type="ECO:0000256" key="1">
    <source>
        <dbReference type="RuleBase" id="RU000411"/>
    </source>
</evidence>
<evidence type="ECO:0000256" key="2">
    <source>
        <dbReference type="SAM" id="MobiDB-lite"/>
    </source>
</evidence>
<evidence type="ECO:0000313" key="5">
    <source>
        <dbReference type="EMBL" id="CRZ33538.1"/>
    </source>
</evidence>
<feature type="signal peptide" evidence="3">
    <location>
        <begin position="1"/>
        <end position="27"/>
    </location>
</feature>
<dbReference type="RefSeq" id="WP_103201711.1">
    <property type="nucleotide sequence ID" value="NZ_CVTD020000008.1"/>
</dbReference>
<dbReference type="PROSITE" id="PS00284">
    <property type="entry name" value="SERPIN"/>
    <property type="match status" value="1"/>
</dbReference>
<gene>
    <name evidence="5" type="ORF">HHT355_0328</name>
</gene>
<dbReference type="GO" id="GO:0005615">
    <property type="term" value="C:extracellular space"/>
    <property type="evidence" value="ECO:0007669"/>
    <property type="project" value="InterPro"/>
</dbReference>
<keyword evidence="3" id="KW-0732">Signal</keyword>
<dbReference type="PANTHER" id="PTHR11461:SF211">
    <property type="entry name" value="GH10112P-RELATED"/>
    <property type="match status" value="1"/>
</dbReference>
<dbReference type="PROSITE" id="PS51257">
    <property type="entry name" value="PROKAR_LIPOPROTEIN"/>
    <property type="match status" value="1"/>
</dbReference>
<feature type="chain" id="PRO_5005224700" evidence="3">
    <location>
        <begin position="28"/>
        <end position="473"/>
    </location>
</feature>
<keyword evidence="6" id="KW-1185">Reference proteome</keyword>
<dbReference type="InterPro" id="IPR036186">
    <property type="entry name" value="Serpin_sf"/>
</dbReference>